<dbReference type="Gramene" id="PGSC0003DMT400086774">
    <property type="protein sequence ID" value="PGSC0003DMT400086774"/>
    <property type="gene ID" value="PGSC0003DMG400036345"/>
</dbReference>
<keyword evidence="3" id="KW-1185">Reference proteome</keyword>
<reference evidence="2" key="2">
    <citation type="submission" date="2015-06" db="UniProtKB">
        <authorList>
            <consortium name="EnsemblPlants"/>
        </authorList>
    </citation>
    <scope>IDENTIFICATION</scope>
    <source>
        <strain evidence="2">DM1-3 516 R44</strain>
    </source>
</reference>
<name>M1DCG7_SOLTU</name>
<dbReference type="EnsemblPlants" id="PGSC0003DMT400086774">
    <property type="protein sequence ID" value="PGSC0003DMT400086774"/>
    <property type="gene ID" value="PGSC0003DMG400036345"/>
</dbReference>
<accession>M1DCG7</accession>
<evidence type="ECO:0000256" key="1">
    <source>
        <dbReference type="SAM" id="MobiDB-lite"/>
    </source>
</evidence>
<dbReference type="PaxDb" id="4113-PGSC0003DMT400086774"/>
<dbReference type="InParanoid" id="M1DCG7"/>
<proteinExistence type="predicted"/>
<evidence type="ECO:0000313" key="3">
    <source>
        <dbReference type="Proteomes" id="UP000011115"/>
    </source>
</evidence>
<protein>
    <submittedName>
        <fullName evidence="2">Uncharacterized protein</fullName>
    </submittedName>
</protein>
<organism evidence="2 3">
    <name type="scientific">Solanum tuberosum</name>
    <name type="common">Potato</name>
    <dbReference type="NCBI Taxonomy" id="4113"/>
    <lineage>
        <taxon>Eukaryota</taxon>
        <taxon>Viridiplantae</taxon>
        <taxon>Streptophyta</taxon>
        <taxon>Embryophyta</taxon>
        <taxon>Tracheophyta</taxon>
        <taxon>Spermatophyta</taxon>
        <taxon>Magnoliopsida</taxon>
        <taxon>eudicotyledons</taxon>
        <taxon>Gunneridae</taxon>
        <taxon>Pentapetalae</taxon>
        <taxon>asterids</taxon>
        <taxon>lamiids</taxon>
        <taxon>Solanales</taxon>
        <taxon>Solanaceae</taxon>
        <taxon>Solanoideae</taxon>
        <taxon>Solaneae</taxon>
        <taxon>Solanum</taxon>
    </lineage>
</organism>
<feature type="region of interest" description="Disordered" evidence="1">
    <location>
        <begin position="190"/>
        <end position="233"/>
    </location>
</feature>
<dbReference type="AlphaFoldDB" id="M1DCG7"/>
<reference evidence="3" key="1">
    <citation type="journal article" date="2011" name="Nature">
        <title>Genome sequence and analysis of the tuber crop potato.</title>
        <authorList>
            <consortium name="The Potato Genome Sequencing Consortium"/>
        </authorList>
    </citation>
    <scope>NUCLEOTIDE SEQUENCE [LARGE SCALE GENOMIC DNA]</scope>
    <source>
        <strain evidence="3">cv. DM1-3 516 R44</strain>
    </source>
</reference>
<evidence type="ECO:0000313" key="2">
    <source>
        <dbReference type="EnsemblPlants" id="PGSC0003DMT400086774"/>
    </source>
</evidence>
<sequence>MGKYNSNERNRVFNQTLNDINLNLSYLLDCIEENQIDLNEWSNYARGGVSMSGTSHMVSDLSTHFHGVSHTISDFTSGVTNTDSIQSESLSNNGRSPLQTQNLWHAPTTLFSQSLHFHGASRTVSDLVTGVTNTDLISSKNRPNNVRSSPQMQNLWNAPTVSFSHSTNFHGPSRTVSDFVEGVTNVDCISSDNRPNNARSSPQTQNLWNTPAVSFSHRTNIHGPSRTGDSIREVGHRDDPIVIEVSIL</sequence>
<dbReference type="HOGENOM" id="CLU_1121705_0_0_1"/>
<dbReference type="Proteomes" id="UP000011115">
    <property type="component" value="Unassembled WGS sequence"/>
</dbReference>
<feature type="compositionally biased region" description="Polar residues" evidence="1">
    <location>
        <begin position="190"/>
        <end position="218"/>
    </location>
</feature>